<evidence type="ECO:0000313" key="3">
    <source>
        <dbReference type="Proteomes" id="UP000683511"/>
    </source>
</evidence>
<protein>
    <recommendedName>
        <fullName evidence="1">Phytochrome chromophore attachment site domain-containing protein</fullName>
    </recommendedName>
</protein>
<dbReference type="SMART" id="SM00065">
    <property type="entry name" value="GAF"/>
    <property type="match status" value="1"/>
</dbReference>
<dbReference type="Gene3D" id="3.30.450.40">
    <property type="match status" value="1"/>
</dbReference>
<evidence type="ECO:0000313" key="2">
    <source>
        <dbReference type="EMBL" id="QXE24873.1"/>
    </source>
</evidence>
<dbReference type="PROSITE" id="PS50046">
    <property type="entry name" value="PHYTOCHROME_2"/>
    <property type="match status" value="1"/>
</dbReference>
<dbReference type="RefSeq" id="WP_190608341.1">
    <property type="nucleotide sequence ID" value="NZ_CP021056.1"/>
</dbReference>
<dbReference type="KEGG" id="rsin:B6N60_03583"/>
<proteinExistence type="predicted"/>
<dbReference type="AlphaFoldDB" id="A0A975T9V2"/>
<sequence>MYLHSHSNFDNPPNQPGEQGLQRLLERLVRKIRRDELVRRTIHEVRTALQVDRVVVYYFYEHWHGQVIFESLSSRDFTILGSTGADDCFSDEYAAMYLEGRVRAIADIDLENIQPCHRDFLHTIQVRSNLVVPILIPRGLWGLLIAHHCQEVRHWLPQDIEIIQKGAHTLALDPQILDC</sequence>
<dbReference type="EMBL" id="CP021056">
    <property type="protein sequence ID" value="QXE24873.1"/>
    <property type="molecule type" value="Genomic_DNA"/>
</dbReference>
<keyword evidence="3" id="KW-1185">Reference proteome</keyword>
<dbReference type="Proteomes" id="UP000683511">
    <property type="component" value="Chromosome"/>
</dbReference>
<dbReference type="SUPFAM" id="SSF55781">
    <property type="entry name" value="GAF domain-like"/>
    <property type="match status" value="1"/>
</dbReference>
<organism evidence="2 3">
    <name type="scientific">Richelia sinica FACHB-800</name>
    <dbReference type="NCBI Taxonomy" id="1357546"/>
    <lineage>
        <taxon>Bacteria</taxon>
        <taxon>Bacillati</taxon>
        <taxon>Cyanobacteriota</taxon>
        <taxon>Cyanophyceae</taxon>
        <taxon>Nostocales</taxon>
        <taxon>Nostocaceae</taxon>
        <taxon>Richelia</taxon>
    </lineage>
</organism>
<accession>A0A975T9V2</accession>
<reference evidence="2" key="1">
    <citation type="submission" date="2017-04" db="EMBL/GenBank/DDBJ databases">
        <title>Genome deletions in a multicellular cyanobacterial endosymbiont for morphological adaptation in marine diatoms.</title>
        <authorList>
            <person name="Wang Y."/>
            <person name="Gao H."/>
            <person name="Li R."/>
            <person name="Xu X."/>
        </authorList>
    </citation>
    <scope>NUCLEOTIDE SEQUENCE</scope>
    <source>
        <strain evidence="2">FACHB 800</strain>
    </source>
</reference>
<dbReference type="InterPro" id="IPR003018">
    <property type="entry name" value="GAF"/>
</dbReference>
<gene>
    <name evidence="2" type="ORF">B6N60_03583</name>
</gene>
<name>A0A975T9V2_9NOST</name>
<feature type="domain" description="Phytochrome chromophore attachment site" evidence="1">
    <location>
        <begin position="33"/>
        <end position="163"/>
    </location>
</feature>
<evidence type="ECO:0000259" key="1">
    <source>
        <dbReference type="PROSITE" id="PS50046"/>
    </source>
</evidence>
<dbReference type="InterPro" id="IPR016132">
    <property type="entry name" value="Phyto_chromo_attachment"/>
</dbReference>
<dbReference type="Pfam" id="PF01590">
    <property type="entry name" value="GAF"/>
    <property type="match status" value="1"/>
</dbReference>
<dbReference type="InterPro" id="IPR029016">
    <property type="entry name" value="GAF-like_dom_sf"/>
</dbReference>